<name>A0A1N5TPK4_9ACTN</name>
<accession>A0A1N5TPK4</accession>
<dbReference type="Pfam" id="PF14081">
    <property type="entry name" value="DUF4262"/>
    <property type="match status" value="1"/>
</dbReference>
<evidence type="ECO:0000313" key="1">
    <source>
        <dbReference type="EMBL" id="SIM49899.1"/>
    </source>
</evidence>
<evidence type="ECO:0008006" key="3">
    <source>
        <dbReference type="Google" id="ProtNLM"/>
    </source>
</evidence>
<dbReference type="InterPro" id="IPR025358">
    <property type="entry name" value="DUF4262"/>
</dbReference>
<dbReference type="STRING" id="709881.SAMN04489832_0280"/>
<organism evidence="1 2">
    <name type="scientific">Micromonospora cremea</name>
    <dbReference type="NCBI Taxonomy" id="709881"/>
    <lineage>
        <taxon>Bacteria</taxon>
        <taxon>Bacillati</taxon>
        <taxon>Actinomycetota</taxon>
        <taxon>Actinomycetes</taxon>
        <taxon>Micromonosporales</taxon>
        <taxon>Micromonosporaceae</taxon>
        <taxon>Micromonospora</taxon>
    </lineage>
</organism>
<gene>
    <name evidence="1" type="ORF">SAMN04489832_0280</name>
</gene>
<evidence type="ECO:0000313" key="2">
    <source>
        <dbReference type="Proteomes" id="UP000185124"/>
    </source>
</evidence>
<proteinExistence type="predicted"/>
<dbReference type="AlphaFoldDB" id="A0A1N5TPK4"/>
<dbReference type="Proteomes" id="UP000185124">
    <property type="component" value="Unassembled WGS sequence"/>
</dbReference>
<dbReference type="EMBL" id="FSQT01000001">
    <property type="protein sequence ID" value="SIM49899.1"/>
    <property type="molecule type" value="Genomic_DNA"/>
</dbReference>
<sequence>MHETTPFSNGLESSLAANRVVALYAPRMPDAPDRECHCLLCEGDGAPRVRWRRAEKSWPERERRNARLVREYGWGVTGVLGMTTPDWAYSIGLWHSYGSVELCLLGIPQQRAMEIVNTVGRLIRDGRPLTPGRRLAGVIDGYELALAPVHSSWYGQLFGAAIDYYQRPPFPVVQLLWPDRAGRYPGHPELDDGAHETQPSLWLPMDEHPRSMWTEPTPPWMYPKLDPCQVVFTLKRIMDGGRPVNRVIHDHDGSWQFLDGDAMEQPDVTTAHLVHLVAHHDVGQLLDLPVGWRAWRQPDGSWLRSTVEPQ</sequence>
<reference evidence="2" key="1">
    <citation type="submission" date="2016-12" db="EMBL/GenBank/DDBJ databases">
        <authorList>
            <person name="Varghese N."/>
            <person name="Submissions S."/>
        </authorList>
    </citation>
    <scope>NUCLEOTIDE SEQUENCE [LARGE SCALE GENOMIC DNA]</scope>
    <source>
        <strain evidence="2">DSM 45599</strain>
    </source>
</reference>
<keyword evidence="2" id="KW-1185">Reference proteome</keyword>
<protein>
    <recommendedName>
        <fullName evidence="3">DUF4262 domain-containing protein</fullName>
    </recommendedName>
</protein>